<proteinExistence type="predicted"/>
<dbReference type="EMBL" id="JACHLR010000042">
    <property type="protein sequence ID" value="MBB4860994.1"/>
    <property type="molecule type" value="Genomic_DNA"/>
</dbReference>
<dbReference type="RefSeq" id="WP_221420157.1">
    <property type="nucleotide sequence ID" value="NZ_JACHLR010000042.1"/>
</dbReference>
<comment type="caution">
    <text evidence="2">The sequence shown here is derived from an EMBL/GenBank/DDBJ whole genome shotgun (WGS) entry which is preliminary data.</text>
</comment>
<organism evidence="2 3">
    <name type="scientific">Novosphingobium chloroacetimidivorans</name>
    <dbReference type="NCBI Taxonomy" id="1428314"/>
    <lineage>
        <taxon>Bacteria</taxon>
        <taxon>Pseudomonadati</taxon>
        <taxon>Pseudomonadota</taxon>
        <taxon>Alphaproteobacteria</taxon>
        <taxon>Sphingomonadales</taxon>
        <taxon>Sphingomonadaceae</taxon>
        <taxon>Novosphingobium</taxon>
    </lineage>
</organism>
<sequence>MKHHAGLDLSMKARSSASLTKPGGSSSEKDESTPEAIATLLERYSAIERAVIETGRMSPAICLGLRELGIPVVCIDAKQAPRA</sequence>
<evidence type="ECO:0000313" key="3">
    <source>
        <dbReference type="Proteomes" id="UP000555448"/>
    </source>
</evidence>
<feature type="compositionally biased region" description="Polar residues" evidence="1">
    <location>
        <begin position="13"/>
        <end position="26"/>
    </location>
</feature>
<evidence type="ECO:0000256" key="1">
    <source>
        <dbReference type="SAM" id="MobiDB-lite"/>
    </source>
</evidence>
<accession>A0A7W7KEX9</accession>
<feature type="region of interest" description="Disordered" evidence="1">
    <location>
        <begin position="1"/>
        <end position="35"/>
    </location>
</feature>
<name>A0A7W7KEX9_9SPHN</name>
<keyword evidence="3" id="KW-1185">Reference proteome</keyword>
<dbReference type="AlphaFoldDB" id="A0A7W7KEX9"/>
<gene>
    <name evidence="2" type="ORF">HNO88_004340</name>
</gene>
<evidence type="ECO:0000313" key="2">
    <source>
        <dbReference type="EMBL" id="MBB4860994.1"/>
    </source>
</evidence>
<dbReference type="Proteomes" id="UP000555448">
    <property type="component" value="Unassembled WGS sequence"/>
</dbReference>
<reference evidence="2 3" key="1">
    <citation type="submission" date="2020-08" db="EMBL/GenBank/DDBJ databases">
        <title>Functional genomics of gut bacteria from endangered species of beetles.</title>
        <authorList>
            <person name="Carlos-Shanley C."/>
        </authorList>
    </citation>
    <scope>NUCLEOTIDE SEQUENCE [LARGE SCALE GENOMIC DNA]</scope>
    <source>
        <strain evidence="2 3">S00245</strain>
    </source>
</reference>
<protein>
    <submittedName>
        <fullName evidence="2">Transposase</fullName>
    </submittedName>
</protein>